<protein>
    <submittedName>
        <fullName evidence="1">Uncharacterized protein</fullName>
    </submittedName>
</protein>
<dbReference type="EMBL" id="LUGH01001396">
    <property type="protein sequence ID" value="OBZ81157.1"/>
    <property type="molecule type" value="Genomic_DNA"/>
</dbReference>
<evidence type="ECO:0000313" key="2">
    <source>
        <dbReference type="Proteomes" id="UP000093000"/>
    </source>
</evidence>
<organism evidence="1 2">
    <name type="scientific">Choanephora cucurbitarum</name>
    <dbReference type="NCBI Taxonomy" id="101091"/>
    <lineage>
        <taxon>Eukaryota</taxon>
        <taxon>Fungi</taxon>
        <taxon>Fungi incertae sedis</taxon>
        <taxon>Mucoromycota</taxon>
        <taxon>Mucoromycotina</taxon>
        <taxon>Mucoromycetes</taxon>
        <taxon>Mucorales</taxon>
        <taxon>Mucorineae</taxon>
        <taxon>Choanephoraceae</taxon>
        <taxon>Choanephoroideae</taxon>
        <taxon>Choanephora</taxon>
    </lineage>
</organism>
<reference evidence="1 2" key="1">
    <citation type="submission" date="2016-03" db="EMBL/GenBank/DDBJ databases">
        <title>Choanephora cucurbitarum.</title>
        <authorList>
            <person name="Min B."/>
            <person name="Park H."/>
            <person name="Park J.-H."/>
            <person name="Shin H.-D."/>
            <person name="Choi I.-G."/>
        </authorList>
    </citation>
    <scope>NUCLEOTIDE SEQUENCE [LARGE SCALE GENOMIC DNA]</scope>
    <source>
        <strain evidence="1 2">KUS-F28377</strain>
    </source>
</reference>
<dbReference type="Proteomes" id="UP000093000">
    <property type="component" value="Unassembled WGS sequence"/>
</dbReference>
<dbReference type="InParanoid" id="A0A1C7MWG1"/>
<keyword evidence="2" id="KW-1185">Reference proteome</keyword>
<feature type="non-terminal residue" evidence="1">
    <location>
        <position position="165"/>
    </location>
</feature>
<proteinExistence type="predicted"/>
<comment type="caution">
    <text evidence="1">The sequence shown here is derived from an EMBL/GenBank/DDBJ whole genome shotgun (WGS) entry which is preliminary data.</text>
</comment>
<name>A0A1C7MWG1_9FUNG</name>
<evidence type="ECO:0000313" key="1">
    <source>
        <dbReference type="EMBL" id="OBZ81157.1"/>
    </source>
</evidence>
<gene>
    <name evidence="1" type="ORF">A0J61_10793</name>
</gene>
<dbReference type="STRING" id="101091.A0A1C7MWG1"/>
<dbReference type="AlphaFoldDB" id="A0A1C7MWG1"/>
<sequence length="165" mass="19398">MRHHLFYHESQLECSCSCNNKRYKEDGVTPVNTTTQIPLYQQLATFLNNKDSREQLLYRAKIEETRQLNVYRDVFDGDVYQSHKHLFGNNYDMAIALYIDGFNPTKRGSTSMVTFTAVIMNLPPNIRYKKEDMLQVFVTFGEIKPKNLFSYLLPTFQNLLTLEKH</sequence>
<dbReference type="OrthoDB" id="2282972at2759"/>
<accession>A0A1C7MWG1</accession>